<sequence>QNSPFAVVNLMMKVGELMSGQPLPEAARPAVQAMAEKEKRVVVRVTPQATFETPPKHLNAGDDGSNLDHGLGNTLPWRG</sequence>
<evidence type="ECO:0000313" key="2">
    <source>
        <dbReference type="EMBL" id="GAG10235.1"/>
    </source>
</evidence>
<reference evidence="2" key="1">
    <citation type="journal article" date="2014" name="Front. Microbiol.">
        <title>High frequency of phylogenetically diverse reductive dehalogenase-homologous genes in deep subseafloor sedimentary metagenomes.</title>
        <authorList>
            <person name="Kawai M."/>
            <person name="Futagami T."/>
            <person name="Toyoda A."/>
            <person name="Takaki Y."/>
            <person name="Nishi S."/>
            <person name="Hori S."/>
            <person name="Arai W."/>
            <person name="Tsubouchi T."/>
            <person name="Morono Y."/>
            <person name="Uchiyama I."/>
            <person name="Ito T."/>
            <person name="Fujiyama A."/>
            <person name="Inagaki F."/>
            <person name="Takami H."/>
        </authorList>
    </citation>
    <scope>NUCLEOTIDE SEQUENCE</scope>
    <source>
        <strain evidence="2">Expedition CK06-06</strain>
    </source>
</reference>
<dbReference type="EMBL" id="BARS01020688">
    <property type="protein sequence ID" value="GAG10235.1"/>
    <property type="molecule type" value="Genomic_DNA"/>
</dbReference>
<name>X0UWV8_9ZZZZ</name>
<comment type="caution">
    <text evidence="2">The sequence shown here is derived from an EMBL/GenBank/DDBJ whole genome shotgun (WGS) entry which is preliminary data.</text>
</comment>
<organism evidence="2">
    <name type="scientific">marine sediment metagenome</name>
    <dbReference type="NCBI Taxonomy" id="412755"/>
    <lineage>
        <taxon>unclassified sequences</taxon>
        <taxon>metagenomes</taxon>
        <taxon>ecological metagenomes</taxon>
    </lineage>
</organism>
<gene>
    <name evidence="2" type="ORF">S01H1_33328</name>
</gene>
<protein>
    <submittedName>
        <fullName evidence="2">Uncharacterized protein</fullName>
    </submittedName>
</protein>
<feature type="non-terminal residue" evidence="2">
    <location>
        <position position="1"/>
    </location>
</feature>
<dbReference type="AlphaFoldDB" id="X0UWV8"/>
<feature type="region of interest" description="Disordered" evidence="1">
    <location>
        <begin position="52"/>
        <end position="79"/>
    </location>
</feature>
<accession>X0UWV8</accession>
<proteinExistence type="predicted"/>
<evidence type="ECO:0000256" key="1">
    <source>
        <dbReference type="SAM" id="MobiDB-lite"/>
    </source>
</evidence>